<evidence type="ECO:0000313" key="3">
    <source>
        <dbReference type="Proteomes" id="UP000264880"/>
    </source>
</evidence>
<sequence>MKKIKKLSLIIVLILAANIKVFAASGFEAALSVPLGASFGIFDGEMTTYGSSPAINSEVGFNSGVKVQLGYMFDFGGFGLSLLGELGYSYDSYRISLSYSFTPFNGVTTSIKSYSSTYLHNFQIGVLPKFNFGDFALGIGGGVKIPMAGTEENKIETTTGYSTSTSTSKLKYSSSDYKSNVIGYIKATFDYSFFFADNMAFVLGAYMGYDITPSFKGTDNRLDSFYIGAELGFKFGPRVGY</sequence>
<dbReference type="EMBL" id="CP019914">
    <property type="protein sequence ID" value="ASJ21355.1"/>
    <property type="molecule type" value="Genomic_DNA"/>
</dbReference>
<feature type="signal peptide" evidence="1">
    <location>
        <begin position="1"/>
        <end position="23"/>
    </location>
</feature>
<accession>A0AAC9TSL3</accession>
<proteinExistence type="predicted"/>
<organism evidence="2 3">
    <name type="scientific">Brachyspira hampsonii</name>
    <dbReference type="NCBI Taxonomy" id="1287055"/>
    <lineage>
        <taxon>Bacteria</taxon>
        <taxon>Pseudomonadati</taxon>
        <taxon>Spirochaetota</taxon>
        <taxon>Spirochaetia</taxon>
        <taxon>Brachyspirales</taxon>
        <taxon>Brachyspiraceae</taxon>
        <taxon>Brachyspira</taxon>
    </lineage>
</organism>
<dbReference type="Proteomes" id="UP000264880">
    <property type="component" value="Chromosome"/>
</dbReference>
<evidence type="ECO:0000313" key="2">
    <source>
        <dbReference type="EMBL" id="ASJ21355.1"/>
    </source>
</evidence>
<dbReference type="KEGG" id="bhp:BHAMNSH16_06730"/>
<gene>
    <name evidence="2" type="ORF">BHAMNSH16_06730</name>
</gene>
<evidence type="ECO:0000256" key="1">
    <source>
        <dbReference type="SAM" id="SignalP"/>
    </source>
</evidence>
<protein>
    <recommendedName>
        <fullName evidence="4">Outer membrane protein beta-barrel domain-containing protein</fullName>
    </recommendedName>
</protein>
<evidence type="ECO:0008006" key="4">
    <source>
        <dbReference type="Google" id="ProtNLM"/>
    </source>
</evidence>
<dbReference type="RefSeq" id="WP_008729951.1">
    <property type="nucleotide sequence ID" value="NZ_CP019914.1"/>
</dbReference>
<keyword evidence="3" id="KW-1185">Reference proteome</keyword>
<reference evidence="2 3" key="1">
    <citation type="submission" date="2017-02" db="EMBL/GenBank/DDBJ databases">
        <title>Complete genome sequence of Brachyspira hampsonii genomovar I strain NSH-16 (ATCC BAA-2463).</title>
        <authorList>
            <person name="Mirajkar N.S."/>
            <person name="Gebhart C.J."/>
        </authorList>
    </citation>
    <scope>NUCLEOTIDE SEQUENCE [LARGE SCALE GENOMIC DNA]</scope>
    <source>
        <strain evidence="2 3">NSH-16</strain>
    </source>
</reference>
<feature type="chain" id="PRO_5042138293" description="Outer membrane protein beta-barrel domain-containing protein" evidence="1">
    <location>
        <begin position="24"/>
        <end position="241"/>
    </location>
</feature>
<keyword evidence="1" id="KW-0732">Signal</keyword>
<name>A0AAC9TSL3_9SPIR</name>
<dbReference type="AlphaFoldDB" id="A0AAC9TSL3"/>